<dbReference type="GO" id="GO:0005829">
    <property type="term" value="C:cytosol"/>
    <property type="evidence" value="ECO:0007669"/>
    <property type="project" value="TreeGrafter"/>
</dbReference>
<protein>
    <submittedName>
        <fullName evidence="12">DNA-binding response regulator</fullName>
    </submittedName>
</protein>
<keyword evidence="5" id="KW-0805">Transcription regulation</keyword>
<dbReference type="InterPro" id="IPR001867">
    <property type="entry name" value="OmpR/PhoB-type_DNA-bd"/>
</dbReference>
<evidence type="ECO:0000256" key="6">
    <source>
        <dbReference type="ARBA" id="ARBA00023125"/>
    </source>
</evidence>
<dbReference type="InterPro" id="IPR039420">
    <property type="entry name" value="WalR-like"/>
</dbReference>
<evidence type="ECO:0000256" key="3">
    <source>
        <dbReference type="ARBA" id="ARBA00022553"/>
    </source>
</evidence>
<organism evidence="12 13">
    <name type="scientific">Legionella londiniensis</name>
    <dbReference type="NCBI Taxonomy" id="45068"/>
    <lineage>
        <taxon>Bacteria</taxon>
        <taxon>Pseudomonadati</taxon>
        <taxon>Pseudomonadota</taxon>
        <taxon>Gammaproteobacteria</taxon>
        <taxon>Legionellales</taxon>
        <taxon>Legionellaceae</taxon>
        <taxon>Legionella</taxon>
    </lineage>
</organism>
<dbReference type="STRING" id="45068.Llon_0233"/>
<evidence type="ECO:0000256" key="9">
    <source>
        <dbReference type="PROSITE-ProRule" id="PRU01091"/>
    </source>
</evidence>
<evidence type="ECO:0000256" key="2">
    <source>
        <dbReference type="ARBA" id="ARBA00022490"/>
    </source>
</evidence>
<dbReference type="SUPFAM" id="SSF46894">
    <property type="entry name" value="C-terminal effector domain of the bipartite response regulators"/>
    <property type="match status" value="1"/>
</dbReference>
<feature type="domain" description="Response regulatory" evidence="10">
    <location>
        <begin position="6"/>
        <end position="116"/>
    </location>
</feature>
<dbReference type="Gene3D" id="1.10.10.10">
    <property type="entry name" value="Winged helix-like DNA-binding domain superfamily/Winged helix DNA-binding domain"/>
    <property type="match status" value="1"/>
</dbReference>
<evidence type="ECO:0000256" key="4">
    <source>
        <dbReference type="ARBA" id="ARBA00023012"/>
    </source>
</evidence>
<evidence type="ECO:0000256" key="8">
    <source>
        <dbReference type="PROSITE-ProRule" id="PRU00169"/>
    </source>
</evidence>
<evidence type="ECO:0000313" key="12">
    <source>
        <dbReference type="EMBL" id="KTD23348.1"/>
    </source>
</evidence>
<dbReference type="EMBL" id="LNYK01000001">
    <property type="protein sequence ID" value="KTD23348.1"/>
    <property type="molecule type" value="Genomic_DNA"/>
</dbReference>
<comment type="subcellular location">
    <subcellularLocation>
        <location evidence="1">Cytoplasm</location>
    </subcellularLocation>
</comment>
<name>A0A0W0VSX7_9GAMM</name>
<dbReference type="Proteomes" id="UP000054997">
    <property type="component" value="Unassembled WGS sequence"/>
</dbReference>
<dbReference type="GO" id="GO:0000156">
    <property type="term" value="F:phosphorelay response regulator activity"/>
    <property type="evidence" value="ECO:0007669"/>
    <property type="project" value="TreeGrafter"/>
</dbReference>
<dbReference type="PANTHER" id="PTHR48111">
    <property type="entry name" value="REGULATOR OF RPOS"/>
    <property type="match status" value="1"/>
</dbReference>
<dbReference type="InterPro" id="IPR016032">
    <property type="entry name" value="Sig_transdc_resp-reg_C-effctor"/>
</dbReference>
<keyword evidence="6 9" id="KW-0238">DNA-binding</keyword>
<feature type="domain" description="OmpR/PhoB-type" evidence="11">
    <location>
        <begin position="128"/>
        <end position="228"/>
    </location>
</feature>
<dbReference type="GO" id="GO:0032993">
    <property type="term" value="C:protein-DNA complex"/>
    <property type="evidence" value="ECO:0007669"/>
    <property type="project" value="TreeGrafter"/>
</dbReference>
<dbReference type="PANTHER" id="PTHR48111:SF4">
    <property type="entry name" value="DNA-BINDING DUAL TRANSCRIPTIONAL REGULATOR OMPR"/>
    <property type="match status" value="1"/>
</dbReference>
<dbReference type="PATRIC" id="fig|45068.5.peg.245"/>
<keyword evidence="13" id="KW-1185">Reference proteome</keyword>
<dbReference type="Gene3D" id="3.40.50.2300">
    <property type="match status" value="1"/>
</dbReference>
<dbReference type="Pfam" id="PF00486">
    <property type="entry name" value="Trans_reg_C"/>
    <property type="match status" value="1"/>
</dbReference>
<dbReference type="CDD" id="cd00383">
    <property type="entry name" value="trans_reg_C"/>
    <property type="match status" value="1"/>
</dbReference>
<dbReference type="SMART" id="SM00862">
    <property type="entry name" value="Trans_reg_C"/>
    <property type="match status" value="1"/>
</dbReference>
<proteinExistence type="predicted"/>
<dbReference type="AlphaFoldDB" id="A0A0W0VSX7"/>
<keyword evidence="4" id="KW-0902">Two-component regulatory system</keyword>
<keyword evidence="3 8" id="KW-0597">Phosphoprotein</keyword>
<evidence type="ECO:0000259" key="11">
    <source>
        <dbReference type="PROSITE" id="PS51755"/>
    </source>
</evidence>
<dbReference type="GO" id="GO:0006355">
    <property type="term" value="P:regulation of DNA-templated transcription"/>
    <property type="evidence" value="ECO:0007669"/>
    <property type="project" value="InterPro"/>
</dbReference>
<evidence type="ECO:0000256" key="1">
    <source>
        <dbReference type="ARBA" id="ARBA00004496"/>
    </source>
</evidence>
<comment type="caution">
    <text evidence="12">The sequence shown here is derived from an EMBL/GenBank/DDBJ whole genome shotgun (WGS) entry which is preliminary data.</text>
</comment>
<feature type="DNA-binding region" description="OmpR/PhoB-type" evidence="9">
    <location>
        <begin position="128"/>
        <end position="228"/>
    </location>
</feature>
<evidence type="ECO:0000256" key="5">
    <source>
        <dbReference type="ARBA" id="ARBA00023015"/>
    </source>
</evidence>
<dbReference type="SMART" id="SM00448">
    <property type="entry name" value="REC"/>
    <property type="match status" value="1"/>
</dbReference>
<accession>A0A0W0VSX7</accession>
<dbReference type="InterPro" id="IPR001789">
    <property type="entry name" value="Sig_transdc_resp-reg_receiver"/>
</dbReference>
<dbReference type="PROSITE" id="PS51755">
    <property type="entry name" value="OMPR_PHOB"/>
    <property type="match status" value="1"/>
</dbReference>
<dbReference type="GO" id="GO:0000976">
    <property type="term" value="F:transcription cis-regulatory region binding"/>
    <property type="evidence" value="ECO:0007669"/>
    <property type="project" value="TreeGrafter"/>
</dbReference>
<dbReference type="InterPro" id="IPR011006">
    <property type="entry name" value="CheY-like_superfamily"/>
</dbReference>
<evidence type="ECO:0000313" key="13">
    <source>
        <dbReference type="Proteomes" id="UP000054997"/>
    </source>
</evidence>
<dbReference type="InterPro" id="IPR036388">
    <property type="entry name" value="WH-like_DNA-bd_sf"/>
</dbReference>
<dbReference type="SUPFAM" id="SSF52172">
    <property type="entry name" value="CheY-like"/>
    <property type="match status" value="1"/>
</dbReference>
<dbReference type="FunFam" id="1.10.10.10:FF:000099">
    <property type="entry name" value="Two-component system response regulator TorR"/>
    <property type="match status" value="1"/>
</dbReference>
<keyword evidence="7" id="KW-0804">Transcription</keyword>
<dbReference type="RefSeq" id="WP_065238253.1">
    <property type="nucleotide sequence ID" value="NZ_CAAAHZ010000013.1"/>
</dbReference>
<feature type="modified residue" description="4-aspartylphosphate" evidence="8">
    <location>
        <position position="52"/>
    </location>
</feature>
<evidence type="ECO:0000256" key="7">
    <source>
        <dbReference type="ARBA" id="ARBA00023163"/>
    </source>
</evidence>
<dbReference type="PROSITE" id="PS50110">
    <property type="entry name" value="RESPONSE_REGULATORY"/>
    <property type="match status" value="1"/>
</dbReference>
<gene>
    <name evidence="12" type="ORF">Llon_0233</name>
</gene>
<keyword evidence="2" id="KW-0963">Cytoplasm</keyword>
<evidence type="ECO:0000259" key="10">
    <source>
        <dbReference type="PROSITE" id="PS50110"/>
    </source>
</evidence>
<sequence>MQQKKKLLIIDREPVSETLISYFEKFEFEIIHKIDISAIDYHDDLPTALLIDWSIAQKNKGRLLKLLTDFSDIPVIIVHHEENENTCIQALEEGADDFFSKSRTPRELHARINAIIKRMEKINPSREKEVLAFANWRLYPGPRQLYRDGVEYKLSPSEYNLLLAFVRHPQQILKRDYLRQKISQQRDKVLSDRLMDTHISRLRQKIESDPKHPRLIKTVRNTGYLFNARVSTGKGQSI</sequence>
<reference evidence="12 13" key="1">
    <citation type="submission" date="2015-11" db="EMBL/GenBank/DDBJ databases">
        <title>Genomic analysis of 38 Legionella species identifies large and diverse effector repertoires.</title>
        <authorList>
            <person name="Burstein D."/>
            <person name="Amaro F."/>
            <person name="Zusman T."/>
            <person name="Lifshitz Z."/>
            <person name="Cohen O."/>
            <person name="Gilbert J.A."/>
            <person name="Pupko T."/>
            <person name="Shuman H.A."/>
            <person name="Segal G."/>
        </authorList>
    </citation>
    <scope>NUCLEOTIDE SEQUENCE [LARGE SCALE GENOMIC DNA]</scope>
    <source>
        <strain evidence="12 13">ATCC 49505</strain>
    </source>
</reference>